<evidence type="ECO:0000256" key="1">
    <source>
        <dbReference type="SAM" id="MobiDB-lite"/>
    </source>
</evidence>
<name>A0A8B9SY75_ANAPL</name>
<feature type="region of interest" description="Disordered" evidence="1">
    <location>
        <begin position="28"/>
        <end position="52"/>
    </location>
</feature>
<accession>A0A8B9SY75</accession>
<reference evidence="2" key="3">
    <citation type="submission" date="2025-09" db="UniProtKB">
        <authorList>
            <consortium name="Ensembl"/>
        </authorList>
    </citation>
    <scope>IDENTIFICATION</scope>
</reference>
<evidence type="ECO:0000313" key="3">
    <source>
        <dbReference type="Proteomes" id="UP000694400"/>
    </source>
</evidence>
<evidence type="ECO:0000313" key="2">
    <source>
        <dbReference type="Ensembl" id="ENSAPLP00020012846.1"/>
    </source>
</evidence>
<dbReference type="AlphaFoldDB" id="A0A8B9SY75"/>
<proteinExistence type="predicted"/>
<protein>
    <submittedName>
        <fullName evidence="2">Uncharacterized protein</fullName>
    </submittedName>
</protein>
<reference evidence="2" key="2">
    <citation type="submission" date="2025-08" db="UniProtKB">
        <authorList>
            <consortium name="Ensembl"/>
        </authorList>
    </citation>
    <scope>IDENTIFICATION</scope>
</reference>
<organism evidence="2 3">
    <name type="scientific">Anas platyrhynchos</name>
    <name type="common">Mallard</name>
    <name type="synonym">Anas boschas</name>
    <dbReference type="NCBI Taxonomy" id="8839"/>
    <lineage>
        <taxon>Eukaryota</taxon>
        <taxon>Metazoa</taxon>
        <taxon>Chordata</taxon>
        <taxon>Craniata</taxon>
        <taxon>Vertebrata</taxon>
        <taxon>Euteleostomi</taxon>
        <taxon>Archelosauria</taxon>
        <taxon>Archosauria</taxon>
        <taxon>Dinosauria</taxon>
        <taxon>Saurischia</taxon>
        <taxon>Theropoda</taxon>
        <taxon>Coelurosauria</taxon>
        <taxon>Aves</taxon>
        <taxon>Neognathae</taxon>
        <taxon>Galloanserae</taxon>
        <taxon>Anseriformes</taxon>
        <taxon>Anatidae</taxon>
        <taxon>Anatinae</taxon>
        <taxon>Anas</taxon>
    </lineage>
</organism>
<feature type="compositionally biased region" description="Polar residues" evidence="1">
    <location>
        <begin position="28"/>
        <end position="43"/>
    </location>
</feature>
<reference evidence="2" key="1">
    <citation type="submission" date="2019-08" db="EMBL/GenBank/DDBJ databases">
        <title>Three high-quality genomes provides insights into domestication of ducks.</title>
        <authorList>
            <person name="Hou Z.C."/>
            <person name="Zhu F."/>
            <person name="Yin Z.T."/>
            <person name="Zhang F."/>
        </authorList>
    </citation>
    <scope>NUCLEOTIDE SEQUENCE [LARGE SCALE GENOMIC DNA]</scope>
</reference>
<sequence>MTVQHLGPVSPPANQVSTACNQISPTLQRSMDASSLSVPSSDTRCSKHIPGC</sequence>
<dbReference type="Proteomes" id="UP000694400">
    <property type="component" value="Chromosome Z"/>
</dbReference>
<dbReference type="Ensembl" id="ENSAPLT00020013824.1">
    <property type="protein sequence ID" value="ENSAPLP00020012846.1"/>
    <property type="gene ID" value="ENSAPLG00020009411.1"/>
</dbReference>